<comment type="caution">
    <text evidence="3">The sequence shown here is derived from an EMBL/GenBank/DDBJ whole genome shotgun (WGS) entry which is preliminary data.</text>
</comment>
<keyword evidence="4" id="KW-1185">Reference proteome</keyword>
<sequence>MTKFPFSLGDIVAIKTHPFIEGIDNVLIGGDPSLLSPLMIIIEIVKENEEICDQKTGHQVRSEFKCLCKWFSHKNYSFEEKWLNHEQLKIIRKANTIVDEAELSYGREIIFSTHELESNKKKISTQFEDIYFSDNSTKHALKNNVTINALLSYQPPIMQVSCVKQNEVKEPVYDKKKGHEIRKVSKLVVKCLWFNSSLNKYSEEFLPIEAITIINNSSSIEKILKQIEEAIQTNKFLRFSREGKEPTIIKPKSFIYDGGYYKVRGFDYFLNRFGNFKVNDIIKWDILKSPFIEKAPDFNFINSATDLNENSFQDHITDSIEKLINKAHSSNQYLRIQYKNRQEKLSTRTVKVCNLFTSSNQKLIFVEAFCQSKEEERIFRIDRIQQAEILNLDYQEIGAEERDILAAKVTEVAAGTETFNTEVSKSKEVNEEGSVEGQIVDLPKENPPAQ</sequence>
<dbReference type="PANTHER" id="PTHR34580">
    <property type="match status" value="1"/>
</dbReference>
<evidence type="ECO:0000313" key="3">
    <source>
        <dbReference type="EMBL" id="MER2998958.1"/>
    </source>
</evidence>
<name>A0ABV1RX34_9BACT</name>
<feature type="domain" description="WYL" evidence="2">
    <location>
        <begin position="323"/>
        <end position="389"/>
    </location>
</feature>
<evidence type="ECO:0000256" key="1">
    <source>
        <dbReference type="SAM" id="MobiDB-lite"/>
    </source>
</evidence>
<gene>
    <name evidence="3" type="ORF">ABS362_15495</name>
</gene>
<dbReference type="InterPro" id="IPR026881">
    <property type="entry name" value="WYL_dom"/>
</dbReference>
<feature type="region of interest" description="Disordered" evidence="1">
    <location>
        <begin position="423"/>
        <end position="450"/>
    </location>
</feature>
<dbReference type="PROSITE" id="PS52050">
    <property type="entry name" value="WYL"/>
    <property type="match status" value="2"/>
</dbReference>
<dbReference type="Pfam" id="PF13280">
    <property type="entry name" value="WYL"/>
    <property type="match status" value="1"/>
</dbReference>
<protein>
    <submittedName>
        <fullName evidence="3">WYL domain-containing protein</fullName>
    </submittedName>
</protein>
<evidence type="ECO:0000259" key="2">
    <source>
        <dbReference type="Pfam" id="PF13280"/>
    </source>
</evidence>
<dbReference type="RefSeq" id="WP_350413478.1">
    <property type="nucleotide sequence ID" value="NZ_JBEOKT010000016.1"/>
</dbReference>
<proteinExistence type="predicted"/>
<dbReference type="Proteomes" id="UP001476807">
    <property type="component" value="Unassembled WGS sequence"/>
</dbReference>
<dbReference type="InterPro" id="IPR051534">
    <property type="entry name" value="CBASS_pafABC_assoc_protein"/>
</dbReference>
<reference evidence="3 4" key="1">
    <citation type="submission" date="2024-06" db="EMBL/GenBank/DDBJ databases">
        <title>Pontibacter populi HYL7-15.</title>
        <authorList>
            <person name="Kim M.K."/>
        </authorList>
    </citation>
    <scope>NUCLEOTIDE SEQUENCE [LARGE SCALE GENOMIC DNA]</scope>
    <source>
        <strain evidence="3 4">HYL7-15</strain>
    </source>
</reference>
<accession>A0ABV1RX34</accession>
<organism evidence="3 4">
    <name type="scientific">Pontibacter populi</name>
    <dbReference type="NCBI Taxonomy" id="890055"/>
    <lineage>
        <taxon>Bacteria</taxon>
        <taxon>Pseudomonadati</taxon>
        <taxon>Bacteroidota</taxon>
        <taxon>Cytophagia</taxon>
        <taxon>Cytophagales</taxon>
        <taxon>Hymenobacteraceae</taxon>
        <taxon>Pontibacter</taxon>
    </lineage>
</organism>
<evidence type="ECO:0000313" key="4">
    <source>
        <dbReference type="Proteomes" id="UP001476807"/>
    </source>
</evidence>
<dbReference type="EMBL" id="JBEOKT010000016">
    <property type="protein sequence ID" value="MER2998958.1"/>
    <property type="molecule type" value="Genomic_DNA"/>
</dbReference>
<dbReference type="PANTHER" id="PTHR34580:SF3">
    <property type="entry name" value="PROTEIN PAFB"/>
    <property type="match status" value="1"/>
</dbReference>